<sequence>GLLPSLLSMISSSSLVSARHHHDVERWRPSTILAYLTWKGGGRSWIGGGRPRLELSASRREEGCTSAGNITQGDVLLRLSCFHRYPLMLILCLAFCLLAIERFLMFLRRYTSDLQCPPVVKLHHRKVNKDRRLHLGCREEEGLPCDLEEGD</sequence>
<keyword evidence="1" id="KW-0812">Transmembrane</keyword>
<keyword evidence="1" id="KW-0472">Membrane</keyword>
<evidence type="ECO:0000313" key="2">
    <source>
        <dbReference type="EMBL" id="JAT62924.1"/>
    </source>
</evidence>
<accession>A0A1D1Z7T5</accession>
<keyword evidence="2" id="KW-0675">Receptor</keyword>
<gene>
    <name evidence="2" type="primary">Gabrq</name>
    <name evidence="2" type="ORF">g.90175</name>
</gene>
<evidence type="ECO:0000256" key="1">
    <source>
        <dbReference type="SAM" id="Phobius"/>
    </source>
</evidence>
<dbReference type="EMBL" id="GDJX01005012">
    <property type="protein sequence ID" value="JAT62924.1"/>
    <property type="molecule type" value="Transcribed_RNA"/>
</dbReference>
<dbReference type="AlphaFoldDB" id="A0A1D1Z7T5"/>
<protein>
    <submittedName>
        <fullName evidence="2">Gamma-aminobutyric acid receptor subunit theta</fullName>
    </submittedName>
</protein>
<name>A0A1D1Z7T5_9ARAE</name>
<proteinExistence type="predicted"/>
<feature type="non-terminal residue" evidence="2">
    <location>
        <position position="1"/>
    </location>
</feature>
<feature type="transmembrane region" description="Helical" evidence="1">
    <location>
        <begin position="85"/>
        <end position="104"/>
    </location>
</feature>
<keyword evidence="1" id="KW-1133">Transmembrane helix</keyword>
<organism evidence="2">
    <name type="scientific">Anthurium amnicola</name>
    <dbReference type="NCBI Taxonomy" id="1678845"/>
    <lineage>
        <taxon>Eukaryota</taxon>
        <taxon>Viridiplantae</taxon>
        <taxon>Streptophyta</taxon>
        <taxon>Embryophyta</taxon>
        <taxon>Tracheophyta</taxon>
        <taxon>Spermatophyta</taxon>
        <taxon>Magnoliopsida</taxon>
        <taxon>Liliopsida</taxon>
        <taxon>Araceae</taxon>
        <taxon>Pothoideae</taxon>
        <taxon>Potheae</taxon>
        <taxon>Anthurium</taxon>
    </lineage>
</organism>
<reference evidence="2" key="1">
    <citation type="submission" date="2015-07" db="EMBL/GenBank/DDBJ databases">
        <title>Transcriptome Assembly of Anthurium amnicola.</title>
        <authorList>
            <person name="Suzuki J."/>
        </authorList>
    </citation>
    <scope>NUCLEOTIDE SEQUENCE</scope>
</reference>
<feature type="non-terminal residue" evidence="2">
    <location>
        <position position="151"/>
    </location>
</feature>